<dbReference type="Gene3D" id="3.20.20.70">
    <property type="entry name" value="Aldolase class I"/>
    <property type="match status" value="1"/>
</dbReference>
<dbReference type="SMR" id="A0A650CS04"/>
<dbReference type="InterPro" id="IPR013785">
    <property type="entry name" value="Aldolase_TIM"/>
</dbReference>
<name>A0A650CS04_9CREN</name>
<feature type="binding site" evidence="8">
    <location>
        <position position="194"/>
    </location>
    <ligand>
        <name>pyruvate</name>
        <dbReference type="ChEBI" id="CHEBI:15361"/>
    </ligand>
</feature>
<dbReference type="InterPro" id="IPR053415">
    <property type="entry name" value="ED_pathway_aldolase"/>
</dbReference>
<dbReference type="GO" id="GO:0008675">
    <property type="term" value="F:2-dehydro-3-deoxy-phosphogluconate aldolase activity"/>
    <property type="evidence" value="ECO:0007669"/>
    <property type="project" value="UniProtKB-ARBA"/>
</dbReference>
<evidence type="ECO:0000256" key="2">
    <source>
        <dbReference type="ARBA" id="ARBA00023239"/>
    </source>
</evidence>
<dbReference type="SMART" id="SM01130">
    <property type="entry name" value="DHDPS"/>
    <property type="match status" value="1"/>
</dbReference>
<organism evidence="9 10">
    <name type="scientific">Stygiolobus azoricus</name>
    <dbReference type="NCBI Taxonomy" id="41675"/>
    <lineage>
        <taxon>Archaea</taxon>
        <taxon>Thermoproteota</taxon>
        <taxon>Thermoprotei</taxon>
        <taxon>Sulfolobales</taxon>
        <taxon>Sulfolobaceae</taxon>
        <taxon>Stygiolobus</taxon>
    </lineage>
</organism>
<dbReference type="OrthoDB" id="350860at2157"/>
<dbReference type="PRINTS" id="PR00146">
    <property type="entry name" value="DHPICSNTHASE"/>
</dbReference>
<feature type="binding site" evidence="8">
    <location>
        <position position="43"/>
    </location>
    <ligand>
        <name>pyruvate</name>
        <dbReference type="ChEBI" id="CHEBI:15361"/>
    </ligand>
</feature>
<keyword evidence="3" id="KW-0704">Schiff base</keyword>
<dbReference type="InterPro" id="IPR002220">
    <property type="entry name" value="DapA-like"/>
</dbReference>
<accession>A0A650CS04</accession>
<gene>
    <name evidence="9" type="ORF">D1868_10845</name>
</gene>
<evidence type="ECO:0000256" key="3">
    <source>
        <dbReference type="ARBA" id="ARBA00023270"/>
    </source>
</evidence>
<protein>
    <submittedName>
        <fullName evidence="9">2-dehydro-3-deoxyphosphogluconate aldolase</fullName>
    </submittedName>
</protein>
<evidence type="ECO:0000256" key="5">
    <source>
        <dbReference type="ARBA" id="ARBA00044756"/>
    </source>
</evidence>
<comment type="similarity">
    <text evidence="5">Belongs to the DapA family. KDPG aldolase subfamily.</text>
</comment>
<keyword evidence="4" id="KW-0119">Carbohydrate metabolism</keyword>
<feature type="active site" description="Schiff-base intermediate with substrate" evidence="7">
    <location>
        <position position="154"/>
    </location>
</feature>
<evidence type="ECO:0000313" key="10">
    <source>
        <dbReference type="Proteomes" id="UP000423396"/>
    </source>
</evidence>
<evidence type="ECO:0000256" key="8">
    <source>
        <dbReference type="PIRSR" id="PIRSR001365-2"/>
    </source>
</evidence>
<dbReference type="Proteomes" id="UP000423396">
    <property type="component" value="Chromosome"/>
</dbReference>
<feature type="active site" description="Proton donor/acceptor" evidence="7">
    <location>
        <position position="129"/>
    </location>
</feature>
<sequence>MQVVVPIITPFTKDGKVDINALKDHVKRLLELGVDVIFLNGTTGLGPALSKEEKKETLKAVYDVTHKVIFQVGGLNLYDVLELVEYSKDFDILGIASYSPYYFQRLPEKWLINYFNDIVSKSEHDFYLYNYPAATGYDISAKIVGKIQGLKGLKDTTQDLAHTLEYKIVNPNLIVYNGSDSLIYYSLSSLDGTVASFANHSPHIISAMRKMIKEGKREEALKVQMLINMLLDVIRKYGQLSATYYMVEIMLGYKVGYPRPPIYPLTDDEVKMLKSEVEPLKRKLDDIVSGIYG</sequence>
<dbReference type="GeneID" id="42799575"/>
<dbReference type="GO" id="GO:0008840">
    <property type="term" value="F:4-hydroxy-tetrahydrodipicolinate synthase activity"/>
    <property type="evidence" value="ECO:0007669"/>
    <property type="project" value="TreeGrafter"/>
</dbReference>
<evidence type="ECO:0000256" key="7">
    <source>
        <dbReference type="PIRSR" id="PIRSR001365-1"/>
    </source>
</evidence>
<dbReference type="EMBL" id="CP045483">
    <property type="protein sequence ID" value="QGR20432.1"/>
    <property type="molecule type" value="Genomic_DNA"/>
</dbReference>
<keyword evidence="10" id="KW-1185">Reference proteome</keyword>
<proteinExistence type="inferred from homology"/>
<dbReference type="RefSeq" id="WP_156007884.1">
    <property type="nucleotide sequence ID" value="NZ_CP045483.1"/>
</dbReference>
<dbReference type="Pfam" id="PF00701">
    <property type="entry name" value="DHDPS"/>
    <property type="match status" value="1"/>
</dbReference>
<comment type="pathway">
    <text evidence="1">Carbohydrate acid metabolism; 2-dehydro-3-deoxy-D-gluconate degradation; D-glyceraldehyde 3-phosphate and pyruvate from 2-dehydro-3-deoxy-D-gluconate: step 2/2.</text>
</comment>
<dbReference type="NCBIfam" id="NF040954">
    <property type="entry name" value="Arch_KDGaldase"/>
    <property type="match status" value="1"/>
</dbReference>
<evidence type="ECO:0000256" key="1">
    <source>
        <dbReference type="ARBA" id="ARBA00004736"/>
    </source>
</evidence>
<dbReference type="KEGG" id="sazo:D1868_10845"/>
<dbReference type="PIRSF" id="PIRSF001365">
    <property type="entry name" value="DHDPS"/>
    <property type="match status" value="1"/>
</dbReference>
<dbReference type="SUPFAM" id="SSF51569">
    <property type="entry name" value="Aldolase"/>
    <property type="match status" value="1"/>
</dbReference>
<comment type="subunit">
    <text evidence="6">Homotetramer; dimer of dimers.</text>
</comment>
<evidence type="ECO:0000256" key="6">
    <source>
        <dbReference type="ARBA" id="ARBA00044762"/>
    </source>
</evidence>
<evidence type="ECO:0000256" key="4">
    <source>
        <dbReference type="ARBA" id="ARBA00023277"/>
    </source>
</evidence>
<dbReference type="PANTHER" id="PTHR12128:SF66">
    <property type="entry name" value="4-HYDROXY-2-OXOGLUTARATE ALDOLASE, MITOCHONDRIAL"/>
    <property type="match status" value="1"/>
</dbReference>
<reference evidence="9 10" key="1">
    <citation type="submission" date="2019-10" db="EMBL/GenBank/DDBJ databases">
        <title>Genome Sequences from Six Type Strain Members of the Archaeal Family Sulfolobaceae: Acidianus ambivalens, Acidianus infernus, Metallosphaera prunae, Stygiolobus azoricus, Sulfolobus metallicus, and Sulfurisphaera ohwakuensis.</title>
        <authorList>
            <person name="Counts J.A."/>
            <person name="Kelly R.M."/>
        </authorList>
    </citation>
    <scope>NUCLEOTIDE SEQUENCE [LARGE SCALE GENOMIC DNA]</scope>
    <source>
        <strain evidence="9 10">FC6</strain>
    </source>
</reference>
<keyword evidence="2" id="KW-0456">Lyase</keyword>
<evidence type="ECO:0000313" key="9">
    <source>
        <dbReference type="EMBL" id="QGR20432.1"/>
    </source>
</evidence>
<dbReference type="AlphaFoldDB" id="A0A650CS04"/>
<dbReference type="PANTHER" id="PTHR12128">
    <property type="entry name" value="DIHYDRODIPICOLINATE SYNTHASE"/>
    <property type="match status" value="1"/>
</dbReference>